<evidence type="ECO:0000313" key="1">
    <source>
        <dbReference type="EMBL" id="MDD7913003.1"/>
    </source>
</evidence>
<gene>
    <name evidence="1" type="ORF">N5A56_000495</name>
</gene>
<organism evidence="1 2">
    <name type="scientific">Polaribacter ponticola</name>
    <dbReference type="NCBI Taxonomy" id="2978475"/>
    <lineage>
        <taxon>Bacteria</taxon>
        <taxon>Pseudomonadati</taxon>
        <taxon>Bacteroidota</taxon>
        <taxon>Flavobacteriia</taxon>
        <taxon>Flavobacteriales</taxon>
        <taxon>Flavobacteriaceae</taxon>
    </lineage>
</organism>
<sequence>MKIKNGEADLFIKDASNKQNTTFTISKNSFIETEGSKSFFNWILQKKKQLN</sequence>
<comment type="caution">
    <text evidence="1">The sequence shown here is derived from an EMBL/GenBank/DDBJ whole genome shotgun (WGS) entry which is preliminary data.</text>
</comment>
<dbReference type="EMBL" id="JAOSLC020000002">
    <property type="protein sequence ID" value="MDD7913003.1"/>
    <property type="molecule type" value="Genomic_DNA"/>
</dbReference>
<keyword evidence="2" id="KW-1185">Reference proteome</keyword>
<name>A0ABT5S4G8_9FLAO</name>
<protein>
    <submittedName>
        <fullName evidence="1">Uncharacterized protein</fullName>
    </submittedName>
</protein>
<accession>A0ABT5S4G8</accession>
<proteinExistence type="predicted"/>
<dbReference type="Proteomes" id="UP001151478">
    <property type="component" value="Unassembled WGS sequence"/>
</dbReference>
<dbReference type="RefSeq" id="WP_265724272.1">
    <property type="nucleotide sequence ID" value="NZ_JAOSLC020000002.1"/>
</dbReference>
<evidence type="ECO:0000313" key="2">
    <source>
        <dbReference type="Proteomes" id="UP001151478"/>
    </source>
</evidence>
<reference evidence="1" key="1">
    <citation type="submission" date="2023-02" db="EMBL/GenBank/DDBJ databases">
        <title>Polaribacter ponticola sp. nov., isolated from seawater.</title>
        <authorList>
            <person name="Baek J.H."/>
            <person name="Kim J.M."/>
            <person name="Choi D.G."/>
            <person name="Jeon C.O."/>
        </authorList>
    </citation>
    <scope>NUCLEOTIDE SEQUENCE</scope>
    <source>
        <strain evidence="1">MSW5</strain>
    </source>
</reference>